<gene>
    <name evidence="2" type="ORF">B0T14DRAFT_434079</name>
</gene>
<reference evidence="2" key="1">
    <citation type="submission" date="2023-06" db="EMBL/GenBank/DDBJ databases">
        <title>Genome-scale phylogeny and comparative genomics of the fungal order Sordariales.</title>
        <authorList>
            <consortium name="Lawrence Berkeley National Laboratory"/>
            <person name="Hensen N."/>
            <person name="Bonometti L."/>
            <person name="Westerberg I."/>
            <person name="Brannstrom I.O."/>
            <person name="Guillou S."/>
            <person name="Cros-Aarteil S."/>
            <person name="Calhoun S."/>
            <person name="Haridas S."/>
            <person name="Kuo A."/>
            <person name="Mondo S."/>
            <person name="Pangilinan J."/>
            <person name="Riley R."/>
            <person name="Labutti K."/>
            <person name="Andreopoulos B."/>
            <person name="Lipzen A."/>
            <person name="Chen C."/>
            <person name="Yanf M."/>
            <person name="Daum C."/>
            <person name="Ng V."/>
            <person name="Clum A."/>
            <person name="Steindorff A."/>
            <person name="Ohm R."/>
            <person name="Martin F."/>
            <person name="Silar P."/>
            <person name="Natvig D."/>
            <person name="Lalanne C."/>
            <person name="Gautier V."/>
            <person name="Ament-Velasquez S.L."/>
            <person name="Kruys A."/>
            <person name="Hutchinson M.I."/>
            <person name="Powell A.J."/>
            <person name="Barry K."/>
            <person name="Miller A.N."/>
            <person name="Grigoriev I.V."/>
            <person name="Debuchy R."/>
            <person name="Gladieux P."/>
            <person name="Thoren M.H."/>
            <person name="Johannesson H."/>
        </authorList>
    </citation>
    <scope>NUCLEOTIDE SEQUENCE</scope>
    <source>
        <strain evidence="2">CBS 606.72</strain>
    </source>
</reference>
<dbReference type="InterPro" id="IPR043504">
    <property type="entry name" value="Peptidase_S1_PA_chymotrypsin"/>
</dbReference>
<keyword evidence="3" id="KW-1185">Reference proteome</keyword>
<proteinExistence type="predicted"/>
<dbReference type="Proteomes" id="UP001175000">
    <property type="component" value="Unassembled WGS sequence"/>
</dbReference>
<dbReference type="Pfam" id="PF13365">
    <property type="entry name" value="Trypsin_2"/>
    <property type="match status" value="1"/>
</dbReference>
<dbReference type="SUPFAM" id="SSF50494">
    <property type="entry name" value="Trypsin-like serine proteases"/>
    <property type="match status" value="1"/>
</dbReference>
<protein>
    <submittedName>
        <fullName evidence="2">Trypsin-like cysteine/serine peptidase domain-containing protein</fullName>
    </submittedName>
</protein>
<name>A0AA39WJT0_9PEZI</name>
<dbReference type="EMBL" id="JAULSU010000005">
    <property type="protein sequence ID" value="KAK0616705.1"/>
    <property type="molecule type" value="Genomic_DNA"/>
</dbReference>
<dbReference type="InterPro" id="IPR009003">
    <property type="entry name" value="Peptidase_S1_PA"/>
</dbReference>
<sequence length="265" mass="28815">MPNLGQPATAGVVGAESHFTLEASPESVMDPDLRSVVDRRDFADGGKYRSVPGYAMGTGWLISPDTVVTAGHNVFDWSGFGKGLGKAVQIKCYIGYQGAASVNSPDVQFRLAKNIITTPEWITGRENRHRDVSFIQVDRPFTGDLRIFRYEDTPAAEDDEIMLGVVGYPGDMSIIVNNRRERGAEMYEMFAPETYSLSGNRHGNPLGLLEYRVSTYGGQSGAPVIRKDAKGMTVIGTHVYAAGTRNQASVIGPLGNDYKALLQAF</sequence>
<dbReference type="PANTHER" id="PTHR15462">
    <property type="entry name" value="SERINE PROTEASE"/>
    <property type="match status" value="1"/>
</dbReference>
<feature type="non-terminal residue" evidence="2">
    <location>
        <position position="265"/>
    </location>
</feature>
<evidence type="ECO:0000313" key="3">
    <source>
        <dbReference type="Proteomes" id="UP001175000"/>
    </source>
</evidence>
<keyword evidence="1" id="KW-0732">Signal</keyword>
<evidence type="ECO:0000256" key="1">
    <source>
        <dbReference type="ARBA" id="ARBA00022729"/>
    </source>
</evidence>
<dbReference type="PANTHER" id="PTHR15462:SF8">
    <property type="entry name" value="SERINE PROTEASE"/>
    <property type="match status" value="1"/>
</dbReference>
<comment type="caution">
    <text evidence="2">The sequence shown here is derived from an EMBL/GenBank/DDBJ whole genome shotgun (WGS) entry which is preliminary data.</text>
</comment>
<evidence type="ECO:0000313" key="2">
    <source>
        <dbReference type="EMBL" id="KAK0616705.1"/>
    </source>
</evidence>
<organism evidence="2 3">
    <name type="scientific">Immersiella caudata</name>
    <dbReference type="NCBI Taxonomy" id="314043"/>
    <lineage>
        <taxon>Eukaryota</taxon>
        <taxon>Fungi</taxon>
        <taxon>Dikarya</taxon>
        <taxon>Ascomycota</taxon>
        <taxon>Pezizomycotina</taxon>
        <taxon>Sordariomycetes</taxon>
        <taxon>Sordariomycetidae</taxon>
        <taxon>Sordariales</taxon>
        <taxon>Lasiosphaeriaceae</taxon>
        <taxon>Immersiella</taxon>
    </lineage>
</organism>
<dbReference type="Gene3D" id="2.40.10.10">
    <property type="entry name" value="Trypsin-like serine proteases"/>
    <property type="match status" value="2"/>
</dbReference>
<accession>A0AA39WJT0</accession>
<dbReference type="AlphaFoldDB" id="A0AA39WJT0"/>
<dbReference type="InterPro" id="IPR050966">
    <property type="entry name" value="Glutamyl_endopeptidase"/>
</dbReference>